<evidence type="ECO:0000313" key="2">
    <source>
        <dbReference type="Proteomes" id="UP000664132"/>
    </source>
</evidence>
<gene>
    <name evidence="1" type="ORF">IFR04_013470</name>
</gene>
<name>A0A8H7T5K9_9HELO</name>
<dbReference type="AlphaFoldDB" id="A0A8H7T5K9"/>
<accession>A0A8H7T5K9</accession>
<reference evidence="1" key="1">
    <citation type="submission" date="2021-02" db="EMBL/GenBank/DDBJ databases">
        <title>Genome sequence Cadophora malorum strain M34.</title>
        <authorList>
            <person name="Stefanovic E."/>
            <person name="Vu D."/>
            <person name="Scully C."/>
            <person name="Dijksterhuis J."/>
            <person name="Roader J."/>
            <person name="Houbraken J."/>
        </authorList>
    </citation>
    <scope>NUCLEOTIDE SEQUENCE</scope>
    <source>
        <strain evidence="1">M34</strain>
    </source>
</reference>
<dbReference type="Proteomes" id="UP000664132">
    <property type="component" value="Unassembled WGS sequence"/>
</dbReference>
<evidence type="ECO:0000313" key="1">
    <source>
        <dbReference type="EMBL" id="KAG4413386.1"/>
    </source>
</evidence>
<proteinExistence type="predicted"/>
<sequence>MTNIRAGLKVIRLLLGSSMLFVDIRYFTRLDDESTKLVRRNVFAPPADLDFPSAGHDGTANRSVVADLPFETLLQFPAGWATFENECYLNQNAVLEPELFNPDLANINWEFDNVFVDDRAIF</sequence>
<keyword evidence="2" id="KW-1185">Reference proteome</keyword>
<protein>
    <submittedName>
        <fullName evidence="1">Uncharacterized protein</fullName>
    </submittedName>
</protein>
<dbReference type="EMBL" id="JAFJYH010000317">
    <property type="protein sequence ID" value="KAG4413386.1"/>
    <property type="molecule type" value="Genomic_DNA"/>
</dbReference>
<comment type="caution">
    <text evidence="1">The sequence shown here is derived from an EMBL/GenBank/DDBJ whole genome shotgun (WGS) entry which is preliminary data.</text>
</comment>
<organism evidence="1 2">
    <name type="scientific">Cadophora malorum</name>
    <dbReference type="NCBI Taxonomy" id="108018"/>
    <lineage>
        <taxon>Eukaryota</taxon>
        <taxon>Fungi</taxon>
        <taxon>Dikarya</taxon>
        <taxon>Ascomycota</taxon>
        <taxon>Pezizomycotina</taxon>
        <taxon>Leotiomycetes</taxon>
        <taxon>Helotiales</taxon>
        <taxon>Ploettnerulaceae</taxon>
        <taxon>Cadophora</taxon>
    </lineage>
</organism>